<dbReference type="PROSITE" id="PS50043">
    <property type="entry name" value="HTH_LUXR_2"/>
    <property type="match status" value="1"/>
</dbReference>
<dbReference type="InterPro" id="IPR036388">
    <property type="entry name" value="WH-like_DNA-bd_sf"/>
</dbReference>
<dbReference type="OrthoDB" id="9794397at2"/>
<dbReference type="SMART" id="SM00421">
    <property type="entry name" value="HTH_LUXR"/>
    <property type="match status" value="1"/>
</dbReference>
<dbReference type="AlphaFoldDB" id="A0A431TPD7"/>
<feature type="domain" description="HTH luxR-type" evidence="4">
    <location>
        <begin position="185"/>
        <end position="250"/>
    </location>
</feature>
<keyword evidence="2" id="KW-0238">DNA-binding</keyword>
<dbReference type="PANTHER" id="PTHR44688">
    <property type="entry name" value="DNA-BINDING TRANSCRIPTIONAL ACTIVATOR DEVR_DOSR"/>
    <property type="match status" value="1"/>
</dbReference>
<sequence>MNTDPLLLQEIVRLYEAEPDLLTLPPLLFESVTRLTDSDVVGWTEVHHRSGELRALLSIEEDPARRATAFQAYARHAGSHPFWQKDPAFFGERAVRESDVFTDEEFMALPMAREVFLPSNAHRIMGVLMLHGEYSLDLSAHRVVGRPAYSDAERDRLQIYRGHVLRAYRQAQQRTVDKLPAADRLRYAFPELTQRQVEVAVWIAEGNSNDAIANAMSVSLDTVKAHLKAIFSKIGTDSRLALAKLVHTVPPFSQMPPLWKLPLATWKTQSTPRLPVETLRAKAQIESGVVPESGPG</sequence>
<dbReference type="GO" id="GO:0006355">
    <property type="term" value="P:regulation of DNA-templated transcription"/>
    <property type="evidence" value="ECO:0007669"/>
    <property type="project" value="InterPro"/>
</dbReference>
<dbReference type="Gene3D" id="1.10.10.10">
    <property type="entry name" value="Winged helix-like DNA-binding domain superfamily/Winged helix DNA-binding domain"/>
    <property type="match status" value="1"/>
</dbReference>
<dbReference type="EMBL" id="RXOE01000002">
    <property type="protein sequence ID" value="RTQ35594.1"/>
    <property type="molecule type" value="Genomic_DNA"/>
</dbReference>
<dbReference type="CDD" id="cd06170">
    <property type="entry name" value="LuxR_C_like"/>
    <property type="match status" value="1"/>
</dbReference>
<dbReference type="InterPro" id="IPR016032">
    <property type="entry name" value="Sig_transdc_resp-reg_C-effctor"/>
</dbReference>
<dbReference type="PROSITE" id="PS00622">
    <property type="entry name" value="HTH_LUXR_1"/>
    <property type="match status" value="1"/>
</dbReference>
<evidence type="ECO:0000256" key="2">
    <source>
        <dbReference type="ARBA" id="ARBA00023125"/>
    </source>
</evidence>
<evidence type="ECO:0000313" key="5">
    <source>
        <dbReference type="EMBL" id="RTQ35594.1"/>
    </source>
</evidence>
<name>A0A431TPD7_9BURK</name>
<keyword evidence="3" id="KW-0804">Transcription</keyword>
<evidence type="ECO:0000256" key="1">
    <source>
        <dbReference type="ARBA" id="ARBA00023015"/>
    </source>
</evidence>
<dbReference type="SUPFAM" id="SSF46894">
    <property type="entry name" value="C-terminal effector domain of the bipartite response regulators"/>
    <property type="match status" value="1"/>
</dbReference>
<dbReference type="GO" id="GO:0003677">
    <property type="term" value="F:DNA binding"/>
    <property type="evidence" value="ECO:0007669"/>
    <property type="project" value="UniProtKB-KW"/>
</dbReference>
<comment type="caution">
    <text evidence="5">The sequence shown here is derived from an EMBL/GenBank/DDBJ whole genome shotgun (WGS) entry which is preliminary data.</text>
</comment>
<keyword evidence="1" id="KW-0805">Transcription regulation</keyword>
<gene>
    <name evidence="5" type="ORF">EJP69_14670</name>
</gene>
<dbReference type="InterPro" id="IPR000792">
    <property type="entry name" value="Tscrpt_reg_LuxR_C"/>
</dbReference>
<dbReference type="Pfam" id="PF00196">
    <property type="entry name" value="GerE"/>
    <property type="match status" value="1"/>
</dbReference>
<dbReference type="PRINTS" id="PR00038">
    <property type="entry name" value="HTHLUXR"/>
</dbReference>
<accession>A0A431TPD7</accession>
<evidence type="ECO:0000313" key="6">
    <source>
        <dbReference type="Proteomes" id="UP000267418"/>
    </source>
</evidence>
<keyword evidence="6" id="KW-1185">Reference proteome</keyword>
<dbReference type="RefSeq" id="WP_126470918.1">
    <property type="nucleotide sequence ID" value="NZ_RXOE01000002.1"/>
</dbReference>
<reference evidence="5 6" key="1">
    <citation type="submission" date="2018-12" db="EMBL/GenBank/DDBJ databases">
        <title>The genome of Variovorax gossypii DSM 100435.</title>
        <authorList>
            <person name="Gao J."/>
            <person name="Sun J."/>
        </authorList>
    </citation>
    <scope>NUCLEOTIDE SEQUENCE [LARGE SCALE GENOMIC DNA]</scope>
    <source>
        <strain evidence="5 6">DSM 100435</strain>
    </source>
</reference>
<dbReference type="Proteomes" id="UP000267418">
    <property type="component" value="Unassembled WGS sequence"/>
</dbReference>
<evidence type="ECO:0000256" key="3">
    <source>
        <dbReference type="ARBA" id="ARBA00023163"/>
    </source>
</evidence>
<proteinExistence type="predicted"/>
<organism evidence="5 6">
    <name type="scientific">Variovorax gossypii</name>
    <dbReference type="NCBI Taxonomy" id="1679495"/>
    <lineage>
        <taxon>Bacteria</taxon>
        <taxon>Pseudomonadati</taxon>
        <taxon>Pseudomonadota</taxon>
        <taxon>Betaproteobacteria</taxon>
        <taxon>Burkholderiales</taxon>
        <taxon>Comamonadaceae</taxon>
        <taxon>Variovorax</taxon>
    </lineage>
</organism>
<dbReference type="PANTHER" id="PTHR44688:SF16">
    <property type="entry name" value="DNA-BINDING TRANSCRIPTIONAL ACTIVATOR DEVR_DOSR"/>
    <property type="match status" value="1"/>
</dbReference>
<protein>
    <submittedName>
        <fullName evidence="5">LuxR family transcriptional regulator</fullName>
    </submittedName>
</protein>
<evidence type="ECO:0000259" key="4">
    <source>
        <dbReference type="PROSITE" id="PS50043"/>
    </source>
</evidence>